<comment type="subcellular location">
    <subcellularLocation>
        <location evidence="1">Cell membrane</location>
        <topology evidence="1">Multi-pass membrane protein</topology>
    </subcellularLocation>
</comment>
<keyword evidence="3" id="KW-1003">Cell membrane</keyword>
<dbReference type="OrthoDB" id="1653857at2"/>
<feature type="transmembrane region" description="Helical" evidence="8">
    <location>
        <begin position="72"/>
        <end position="93"/>
    </location>
</feature>
<dbReference type="GO" id="GO:0005886">
    <property type="term" value="C:plasma membrane"/>
    <property type="evidence" value="ECO:0007669"/>
    <property type="project" value="UniProtKB-SubCell"/>
</dbReference>
<dbReference type="GO" id="GO:0008360">
    <property type="term" value="P:regulation of cell shape"/>
    <property type="evidence" value="ECO:0007669"/>
    <property type="project" value="UniProtKB-KW"/>
</dbReference>
<sequence>MIRLLIPFVAVVLFYVEPVFGLFSPIEVGDKLRFLIPRFLIMFLIFVGVYYSRQRALVYAIIFGLLYDLFHIDIIGLYAFLYPAVCLLAIWAVKHIHKHIAVVTLITLLLVAVLETALYGFFTLIGFIGMPFGEFVTTRLLPTMIANSVFLVLLGWVFKSLANRRSIQKREGML</sequence>
<keyword evidence="5" id="KW-0133">Cell shape</keyword>
<keyword evidence="6 8" id="KW-1133">Transmembrane helix</keyword>
<name>A0A165HHR6_9BACL</name>
<comment type="similarity">
    <text evidence="2">Belongs to the MreD family.</text>
</comment>
<evidence type="ECO:0000256" key="4">
    <source>
        <dbReference type="ARBA" id="ARBA00022692"/>
    </source>
</evidence>
<dbReference type="Pfam" id="PF04093">
    <property type="entry name" value="MreD"/>
    <property type="match status" value="1"/>
</dbReference>
<reference evidence="9 10" key="1">
    <citation type="submission" date="2016-01" db="EMBL/GenBank/DDBJ databases">
        <title>Whole genome sequencing of Bhargavaea cecembensis T14.</title>
        <authorList>
            <person name="Hong K.W."/>
        </authorList>
    </citation>
    <scope>NUCLEOTIDE SEQUENCE [LARGE SCALE GENOMIC DNA]</scope>
    <source>
        <strain evidence="9 10">T14</strain>
    </source>
</reference>
<evidence type="ECO:0000256" key="3">
    <source>
        <dbReference type="ARBA" id="ARBA00022475"/>
    </source>
</evidence>
<evidence type="ECO:0000256" key="6">
    <source>
        <dbReference type="ARBA" id="ARBA00022989"/>
    </source>
</evidence>
<evidence type="ECO:0000256" key="8">
    <source>
        <dbReference type="SAM" id="Phobius"/>
    </source>
</evidence>
<feature type="transmembrane region" description="Helical" evidence="8">
    <location>
        <begin position="100"/>
        <end position="128"/>
    </location>
</feature>
<proteinExistence type="inferred from homology"/>
<feature type="transmembrane region" description="Helical" evidence="8">
    <location>
        <begin position="140"/>
        <end position="158"/>
    </location>
</feature>
<evidence type="ECO:0000313" key="9">
    <source>
        <dbReference type="EMBL" id="KZE40008.1"/>
    </source>
</evidence>
<dbReference type="InterPro" id="IPR007227">
    <property type="entry name" value="Cell_shape_determining_MreD"/>
</dbReference>
<accession>A0A165HHR6</accession>
<evidence type="ECO:0000256" key="1">
    <source>
        <dbReference type="ARBA" id="ARBA00004651"/>
    </source>
</evidence>
<evidence type="ECO:0000256" key="5">
    <source>
        <dbReference type="ARBA" id="ARBA00022960"/>
    </source>
</evidence>
<protein>
    <submittedName>
        <fullName evidence="9">Rod shape-determining protein MreD</fullName>
    </submittedName>
</protein>
<dbReference type="EMBL" id="LQNT01000001">
    <property type="protein sequence ID" value="KZE40008.1"/>
    <property type="molecule type" value="Genomic_DNA"/>
</dbReference>
<comment type="caution">
    <text evidence="9">The sequence shown here is derived from an EMBL/GenBank/DDBJ whole genome shotgun (WGS) entry which is preliminary data.</text>
</comment>
<dbReference type="NCBIfam" id="TIGR03426">
    <property type="entry name" value="shape_MreD"/>
    <property type="match status" value="1"/>
</dbReference>
<evidence type="ECO:0000256" key="7">
    <source>
        <dbReference type="ARBA" id="ARBA00023136"/>
    </source>
</evidence>
<keyword evidence="7 8" id="KW-0472">Membrane</keyword>
<evidence type="ECO:0000313" key="10">
    <source>
        <dbReference type="Proteomes" id="UP000076490"/>
    </source>
</evidence>
<keyword evidence="4 8" id="KW-0812">Transmembrane</keyword>
<organism evidence="9 10">
    <name type="scientific">Bhargavaea cecembensis</name>
    <dbReference type="NCBI Taxonomy" id="394098"/>
    <lineage>
        <taxon>Bacteria</taxon>
        <taxon>Bacillati</taxon>
        <taxon>Bacillota</taxon>
        <taxon>Bacilli</taxon>
        <taxon>Bacillales</taxon>
        <taxon>Caryophanaceae</taxon>
        <taxon>Bhargavaea</taxon>
    </lineage>
</organism>
<gene>
    <name evidence="9" type="ORF">AV656_01645</name>
</gene>
<feature type="transmembrane region" description="Helical" evidence="8">
    <location>
        <begin position="6"/>
        <end position="23"/>
    </location>
</feature>
<dbReference type="AlphaFoldDB" id="A0A165HHR6"/>
<dbReference type="RefSeq" id="WP_063178172.1">
    <property type="nucleotide sequence ID" value="NZ_LQNT01000001.1"/>
</dbReference>
<feature type="transmembrane region" description="Helical" evidence="8">
    <location>
        <begin position="35"/>
        <end position="52"/>
    </location>
</feature>
<evidence type="ECO:0000256" key="2">
    <source>
        <dbReference type="ARBA" id="ARBA00007776"/>
    </source>
</evidence>
<dbReference type="Proteomes" id="UP000076490">
    <property type="component" value="Unassembled WGS sequence"/>
</dbReference>